<feature type="compositionally biased region" description="Low complexity" evidence="3">
    <location>
        <begin position="28"/>
        <end position="49"/>
    </location>
</feature>
<dbReference type="InterPro" id="IPR051247">
    <property type="entry name" value="RLC_Component"/>
</dbReference>
<evidence type="ECO:0000256" key="3">
    <source>
        <dbReference type="SAM" id="MobiDB-lite"/>
    </source>
</evidence>
<dbReference type="PANTHER" id="PTHR46205:SF5">
    <property type="entry name" value="BLANKS-RELATED"/>
    <property type="match status" value="1"/>
</dbReference>
<reference evidence="5 6" key="1">
    <citation type="submission" date="2024-06" db="EMBL/GenBank/DDBJ databases">
        <title>A chromosome-level genome assembly of beet webworm, Loxostege sticticalis.</title>
        <authorList>
            <person name="Zhang Y."/>
        </authorList>
    </citation>
    <scope>NUCLEOTIDE SEQUENCE [LARGE SCALE GENOMIC DNA]</scope>
    <source>
        <strain evidence="5">AQ028</strain>
        <tissue evidence="5">Male pupae</tissue>
    </source>
</reference>
<gene>
    <name evidence="5" type="ORF">ABMA28_016602</name>
</gene>
<dbReference type="Proteomes" id="UP001549921">
    <property type="component" value="Unassembled WGS sequence"/>
</dbReference>
<proteinExistence type="predicted"/>
<feature type="region of interest" description="Disordered" evidence="3">
    <location>
        <begin position="1"/>
        <end position="133"/>
    </location>
</feature>
<feature type="compositionally biased region" description="Basic residues" evidence="3">
    <location>
        <begin position="118"/>
        <end position="128"/>
    </location>
</feature>
<evidence type="ECO:0000256" key="2">
    <source>
        <dbReference type="PROSITE-ProRule" id="PRU00266"/>
    </source>
</evidence>
<evidence type="ECO:0000313" key="5">
    <source>
        <dbReference type="EMBL" id="KAL0838474.1"/>
    </source>
</evidence>
<dbReference type="AlphaFoldDB" id="A0ABD0T5C0"/>
<keyword evidence="1 2" id="KW-0694">RNA-binding</keyword>
<feature type="domain" description="DRBM" evidence="4">
    <location>
        <begin position="140"/>
        <end position="215"/>
    </location>
</feature>
<evidence type="ECO:0000259" key="4">
    <source>
        <dbReference type="PROSITE" id="PS50137"/>
    </source>
</evidence>
<comment type="caution">
    <text evidence="5">The sequence shown here is derived from an EMBL/GenBank/DDBJ whole genome shotgun (WGS) entry which is preliminary data.</text>
</comment>
<protein>
    <recommendedName>
        <fullName evidence="4">DRBM domain-containing protein</fullName>
    </recommendedName>
</protein>
<feature type="region of interest" description="Disordered" evidence="3">
    <location>
        <begin position="269"/>
        <end position="306"/>
    </location>
</feature>
<dbReference type="SMART" id="SM00358">
    <property type="entry name" value="DSRM"/>
    <property type="match status" value="2"/>
</dbReference>
<sequence length="395" mass="44188">MVFNNKYNTRHSGRYNTSGQFVSAGVTQQPAAQSQFQQQPQQQQQFGQQPPLPQRQSIGNQSNAGQSVNPPPVPQQQQQQPKPQNTDVEMKPDPDAEISEEGTSRPHWMKSKLPGVKKLSKKEKRRRQNEHLRRIITPKNALMVLNEMMLHEQLTNVSQQFKVEPAEAPQQYYKTQKTSFCADLTLDGVTYKGYGENKLMARNAAAEQAIRDLIIKRMNKAVSLDLTADQVNENQLDKLEDDDPLPMIQLASYALHKLFSEWEYEGHKVPQLRPPTTSTSEMEGEMVSSGPRARPAPGAKKPPKEVPLNAAAMHPCMLLTYMRPHLEYRELAAEGDRPQNMVFTMGVDVDGATYIGKASNKKEARKAAAKSACQALFNVKFDEVATANAPVVPTA</sequence>
<dbReference type="InterPro" id="IPR014720">
    <property type="entry name" value="dsRBD_dom"/>
</dbReference>
<feature type="compositionally biased region" description="Polar residues" evidence="3">
    <location>
        <begin position="57"/>
        <end position="68"/>
    </location>
</feature>
<feature type="compositionally biased region" description="Low complexity" evidence="3">
    <location>
        <begin position="290"/>
        <end position="299"/>
    </location>
</feature>
<organism evidence="5 6">
    <name type="scientific">Loxostege sticticalis</name>
    <name type="common">Beet webworm moth</name>
    <dbReference type="NCBI Taxonomy" id="481309"/>
    <lineage>
        <taxon>Eukaryota</taxon>
        <taxon>Metazoa</taxon>
        <taxon>Ecdysozoa</taxon>
        <taxon>Arthropoda</taxon>
        <taxon>Hexapoda</taxon>
        <taxon>Insecta</taxon>
        <taxon>Pterygota</taxon>
        <taxon>Neoptera</taxon>
        <taxon>Endopterygota</taxon>
        <taxon>Lepidoptera</taxon>
        <taxon>Glossata</taxon>
        <taxon>Ditrysia</taxon>
        <taxon>Pyraloidea</taxon>
        <taxon>Crambidae</taxon>
        <taxon>Pyraustinae</taxon>
        <taxon>Loxostege</taxon>
    </lineage>
</organism>
<evidence type="ECO:0000256" key="1">
    <source>
        <dbReference type="ARBA" id="ARBA00022884"/>
    </source>
</evidence>
<dbReference type="PROSITE" id="PS50137">
    <property type="entry name" value="DS_RBD"/>
    <property type="match status" value="2"/>
</dbReference>
<feature type="compositionally biased region" description="Polar residues" evidence="3">
    <location>
        <begin position="14"/>
        <end position="27"/>
    </location>
</feature>
<dbReference type="PANTHER" id="PTHR46205">
    <property type="entry name" value="LOQUACIOUS, ISOFORM B"/>
    <property type="match status" value="1"/>
</dbReference>
<evidence type="ECO:0000313" key="6">
    <source>
        <dbReference type="Proteomes" id="UP001549921"/>
    </source>
</evidence>
<dbReference type="GO" id="GO:0010468">
    <property type="term" value="P:regulation of gene expression"/>
    <property type="evidence" value="ECO:0007669"/>
    <property type="project" value="UniProtKB-ARBA"/>
</dbReference>
<feature type="compositionally biased region" description="Low complexity" evidence="3">
    <location>
        <begin position="75"/>
        <end position="84"/>
    </location>
</feature>
<dbReference type="EMBL" id="JBEDNZ010000009">
    <property type="protein sequence ID" value="KAL0838474.1"/>
    <property type="molecule type" value="Genomic_DNA"/>
</dbReference>
<dbReference type="Gene3D" id="3.30.160.20">
    <property type="match status" value="2"/>
</dbReference>
<dbReference type="SUPFAM" id="SSF54768">
    <property type="entry name" value="dsRNA-binding domain-like"/>
    <property type="match status" value="2"/>
</dbReference>
<dbReference type="GO" id="GO:0003723">
    <property type="term" value="F:RNA binding"/>
    <property type="evidence" value="ECO:0007669"/>
    <property type="project" value="UniProtKB-UniRule"/>
</dbReference>
<accession>A0ABD0T5C0</accession>
<name>A0ABD0T5C0_LOXSC</name>
<feature type="domain" description="DRBM" evidence="4">
    <location>
        <begin position="327"/>
        <end position="378"/>
    </location>
</feature>
<dbReference type="Pfam" id="PF00035">
    <property type="entry name" value="dsrm"/>
    <property type="match status" value="1"/>
</dbReference>